<dbReference type="AlphaFoldDB" id="A0AAN8GBQ9"/>
<comment type="caution">
    <text evidence="1">The sequence shown here is derived from an EMBL/GenBank/DDBJ whole genome shotgun (WGS) entry which is preliminary data.</text>
</comment>
<gene>
    <name evidence="1" type="ORF">GCK32_003779</name>
</gene>
<sequence>MKGVRLVVLMISIKTPNDLVIPNKDSLYYSTRIPRFHRSALLQNAKKRFSLRFNEVKTIYVHIFTVNFGSTSFKFFMFAWNFTVNFETPEWHAIKLACSLRKKNSYIH</sequence>
<evidence type="ECO:0000313" key="1">
    <source>
        <dbReference type="EMBL" id="KAK5986023.1"/>
    </source>
</evidence>
<keyword evidence="2" id="KW-1185">Reference proteome</keyword>
<dbReference type="EMBL" id="WIXE01001078">
    <property type="protein sequence ID" value="KAK5986023.1"/>
    <property type="molecule type" value="Genomic_DNA"/>
</dbReference>
<proteinExistence type="predicted"/>
<reference evidence="1 2" key="1">
    <citation type="submission" date="2019-10" db="EMBL/GenBank/DDBJ databases">
        <title>Assembly and Annotation for the nematode Trichostrongylus colubriformis.</title>
        <authorList>
            <person name="Martin J."/>
        </authorList>
    </citation>
    <scope>NUCLEOTIDE SEQUENCE [LARGE SCALE GENOMIC DNA]</scope>
    <source>
        <strain evidence="1">G859</strain>
        <tissue evidence="1">Whole worm</tissue>
    </source>
</reference>
<dbReference type="Proteomes" id="UP001331761">
    <property type="component" value="Unassembled WGS sequence"/>
</dbReference>
<accession>A0AAN8GBQ9</accession>
<name>A0AAN8GBQ9_TRICO</name>
<evidence type="ECO:0000313" key="2">
    <source>
        <dbReference type="Proteomes" id="UP001331761"/>
    </source>
</evidence>
<protein>
    <submittedName>
        <fullName evidence="1">Uncharacterized protein</fullName>
    </submittedName>
</protein>
<organism evidence="1 2">
    <name type="scientific">Trichostrongylus colubriformis</name>
    <name type="common">Black scour worm</name>
    <dbReference type="NCBI Taxonomy" id="6319"/>
    <lineage>
        <taxon>Eukaryota</taxon>
        <taxon>Metazoa</taxon>
        <taxon>Ecdysozoa</taxon>
        <taxon>Nematoda</taxon>
        <taxon>Chromadorea</taxon>
        <taxon>Rhabditida</taxon>
        <taxon>Rhabditina</taxon>
        <taxon>Rhabditomorpha</taxon>
        <taxon>Strongyloidea</taxon>
        <taxon>Trichostrongylidae</taxon>
        <taxon>Trichostrongylus</taxon>
    </lineage>
</organism>